<accession>A0A8T0VLE5</accession>
<organism evidence="2 3">
    <name type="scientific">Panicum virgatum</name>
    <name type="common">Blackwell switchgrass</name>
    <dbReference type="NCBI Taxonomy" id="38727"/>
    <lineage>
        <taxon>Eukaryota</taxon>
        <taxon>Viridiplantae</taxon>
        <taxon>Streptophyta</taxon>
        <taxon>Embryophyta</taxon>
        <taxon>Tracheophyta</taxon>
        <taxon>Spermatophyta</taxon>
        <taxon>Magnoliopsida</taxon>
        <taxon>Liliopsida</taxon>
        <taxon>Poales</taxon>
        <taxon>Poaceae</taxon>
        <taxon>PACMAD clade</taxon>
        <taxon>Panicoideae</taxon>
        <taxon>Panicodae</taxon>
        <taxon>Paniceae</taxon>
        <taxon>Panicinae</taxon>
        <taxon>Panicum</taxon>
        <taxon>Panicum sect. Hiantes</taxon>
    </lineage>
</organism>
<feature type="compositionally biased region" description="Basic and acidic residues" evidence="1">
    <location>
        <begin position="115"/>
        <end position="134"/>
    </location>
</feature>
<feature type="region of interest" description="Disordered" evidence="1">
    <location>
        <begin position="1"/>
        <end position="134"/>
    </location>
</feature>
<reference evidence="2" key="1">
    <citation type="submission" date="2020-05" db="EMBL/GenBank/DDBJ databases">
        <title>WGS assembly of Panicum virgatum.</title>
        <authorList>
            <person name="Lovell J.T."/>
            <person name="Jenkins J."/>
            <person name="Shu S."/>
            <person name="Juenger T.E."/>
            <person name="Schmutz J."/>
        </authorList>
    </citation>
    <scope>NUCLEOTIDE SEQUENCE</scope>
    <source>
        <strain evidence="2">AP13</strain>
    </source>
</reference>
<dbReference type="AlphaFoldDB" id="A0A8T0VLE5"/>
<feature type="compositionally biased region" description="Basic residues" evidence="1">
    <location>
        <begin position="57"/>
        <end position="69"/>
    </location>
</feature>
<gene>
    <name evidence="2" type="ORF">PVAP13_2NG462703</name>
</gene>
<protein>
    <submittedName>
        <fullName evidence="2">Uncharacterized protein</fullName>
    </submittedName>
</protein>
<dbReference type="Proteomes" id="UP000823388">
    <property type="component" value="Chromosome 2N"/>
</dbReference>
<feature type="compositionally biased region" description="Low complexity" evidence="1">
    <location>
        <begin position="92"/>
        <end position="106"/>
    </location>
</feature>
<name>A0A8T0VLE5_PANVG</name>
<dbReference type="EMBL" id="CM029040">
    <property type="protein sequence ID" value="KAG2634436.1"/>
    <property type="molecule type" value="Genomic_DNA"/>
</dbReference>
<evidence type="ECO:0000313" key="2">
    <source>
        <dbReference type="EMBL" id="KAG2634436.1"/>
    </source>
</evidence>
<sequence length="134" mass="15281">METNCSRAPFGELTNLSNAEAESALNSQSANNDKKQRKRERERARYASMSQEQKNARNLRQREARKKKKECQNSMETNCSRAPFGDLTNYTNGGADSASNSLSADNNAKHRKRERDRARYATMSQEEKDAICLR</sequence>
<comment type="caution">
    <text evidence="2">The sequence shown here is derived from an EMBL/GenBank/DDBJ whole genome shotgun (WGS) entry which is preliminary data.</text>
</comment>
<evidence type="ECO:0000256" key="1">
    <source>
        <dbReference type="SAM" id="MobiDB-lite"/>
    </source>
</evidence>
<feature type="compositionally biased region" description="Polar residues" evidence="1">
    <location>
        <begin position="14"/>
        <end position="31"/>
    </location>
</feature>
<evidence type="ECO:0000313" key="3">
    <source>
        <dbReference type="Proteomes" id="UP000823388"/>
    </source>
</evidence>
<keyword evidence="3" id="KW-1185">Reference proteome</keyword>
<proteinExistence type="predicted"/>